<dbReference type="AlphaFoldDB" id="A0A9D1SG81"/>
<evidence type="ECO:0000313" key="2">
    <source>
        <dbReference type="Proteomes" id="UP000824081"/>
    </source>
</evidence>
<reference evidence="1" key="1">
    <citation type="submission" date="2020-10" db="EMBL/GenBank/DDBJ databases">
        <authorList>
            <person name="Gilroy R."/>
        </authorList>
    </citation>
    <scope>NUCLEOTIDE SEQUENCE</scope>
    <source>
        <strain evidence="1">11687</strain>
    </source>
</reference>
<reference evidence="1" key="2">
    <citation type="journal article" date="2021" name="PeerJ">
        <title>Extensive microbial diversity within the chicken gut microbiome revealed by metagenomics and culture.</title>
        <authorList>
            <person name="Gilroy R."/>
            <person name="Ravi A."/>
            <person name="Getino M."/>
            <person name="Pursley I."/>
            <person name="Horton D.L."/>
            <person name="Alikhan N.F."/>
            <person name="Baker D."/>
            <person name="Gharbi K."/>
            <person name="Hall N."/>
            <person name="Watson M."/>
            <person name="Adriaenssens E.M."/>
            <person name="Foster-Nyarko E."/>
            <person name="Jarju S."/>
            <person name="Secka A."/>
            <person name="Antonio M."/>
            <person name="Oren A."/>
            <person name="Chaudhuri R.R."/>
            <person name="La Ragione R."/>
            <person name="Hildebrand F."/>
            <person name="Pallen M.J."/>
        </authorList>
    </citation>
    <scope>NUCLEOTIDE SEQUENCE</scope>
    <source>
        <strain evidence="1">11687</strain>
    </source>
</reference>
<organism evidence="1 2">
    <name type="scientific">Candidatus Scatosoma pullistercoris</name>
    <dbReference type="NCBI Taxonomy" id="2840934"/>
    <lineage>
        <taxon>Bacteria</taxon>
        <taxon>Bacillati</taxon>
        <taxon>Bacillota</taxon>
        <taxon>Clostridia</taxon>
        <taxon>Candidatus Scatosoma</taxon>
    </lineage>
</organism>
<name>A0A9D1SG81_9FIRM</name>
<dbReference type="Proteomes" id="UP000824081">
    <property type="component" value="Unassembled WGS sequence"/>
</dbReference>
<evidence type="ECO:0000313" key="1">
    <source>
        <dbReference type="EMBL" id="HIU59269.1"/>
    </source>
</evidence>
<proteinExistence type="predicted"/>
<accession>A0A9D1SG81</accession>
<comment type="caution">
    <text evidence="1">The sequence shown here is derived from an EMBL/GenBank/DDBJ whole genome shotgun (WGS) entry which is preliminary data.</text>
</comment>
<sequence>MKGFERKNKYLSLCGLNCALCPMYVGGYCPACGGGEGNQSCRIAACSIGRKVEYCFECGEYPCTRYEGMDDADSFITHKNRRADFERAKRAGTDVYGAEQREKEAILREFLRFDDGRSKSRFCLAVNLLGLDVLREILAETSEAAFSRLSGKEQAAWLTARLRGAAERAGAELRLRKK</sequence>
<gene>
    <name evidence="1" type="ORF">IAC57_04105</name>
</gene>
<dbReference type="EMBL" id="DVMZ01000106">
    <property type="protein sequence ID" value="HIU59269.1"/>
    <property type="molecule type" value="Genomic_DNA"/>
</dbReference>
<protein>
    <submittedName>
        <fullName evidence="1">DUF3795 domain-containing protein</fullName>
    </submittedName>
</protein>